<feature type="region of interest" description="Disordered" evidence="1">
    <location>
        <begin position="226"/>
        <end position="298"/>
    </location>
</feature>
<dbReference type="VEuPathDB" id="VectorBase:GPPI026141"/>
<sequence>MVTITAKLLKMFSARNSYVFSRNIVKRLPRSNQVVSLADAMGVIRGNQTSSSSSTSSPTTTPTTTSTTTTNLEGNTKAETKPCEKSDDKGSVTPPSDSAAGQTKGAEDTQSSKAQSPPSEDSKAKQISKCTKGADGGESKESSESTDIMDKCQKFGSTHSDTSFWRKLSLAAIPFAFGLSAFIFATSGEYEKGDFIPYEFMYRHNKRFPWGDGKYSLLHGKNNYDPEEEEAKIDEEAEEDGPSTPRYKKTKDPLEEKKQLREKHADEELERRKKRHQLEKEKSEKEAKEQEQTQEQQE</sequence>
<feature type="compositionally biased region" description="Basic and acidic residues" evidence="1">
    <location>
        <begin position="250"/>
        <end position="271"/>
    </location>
</feature>
<feature type="compositionally biased region" description="Basic and acidic residues" evidence="1">
    <location>
        <begin position="278"/>
        <end position="291"/>
    </location>
</feature>
<dbReference type="SUPFAM" id="SSF81411">
    <property type="entry name" value="Mitochondrial cytochrome c oxidase subunit VIa"/>
    <property type="match status" value="1"/>
</dbReference>
<organism evidence="2 3">
    <name type="scientific">Glossina palpalis gambiensis</name>
    <dbReference type="NCBI Taxonomy" id="67801"/>
    <lineage>
        <taxon>Eukaryota</taxon>
        <taxon>Metazoa</taxon>
        <taxon>Ecdysozoa</taxon>
        <taxon>Arthropoda</taxon>
        <taxon>Hexapoda</taxon>
        <taxon>Insecta</taxon>
        <taxon>Pterygota</taxon>
        <taxon>Neoptera</taxon>
        <taxon>Endopterygota</taxon>
        <taxon>Diptera</taxon>
        <taxon>Brachycera</taxon>
        <taxon>Muscomorpha</taxon>
        <taxon>Hippoboscoidea</taxon>
        <taxon>Glossinidae</taxon>
        <taxon>Glossina</taxon>
    </lineage>
</organism>
<feature type="compositionally biased region" description="Low complexity" evidence="1">
    <location>
        <begin position="49"/>
        <end position="70"/>
    </location>
</feature>
<protein>
    <submittedName>
        <fullName evidence="2">Uncharacterized protein</fullName>
    </submittedName>
</protein>
<feature type="compositionally biased region" description="Basic and acidic residues" evidence="1">
    <location>
        <begin position="135"/>
        <end position="147"/>
    </location>
</feature>
<reference evidence="3" key="1">
    <citation type="submission" date="2015-01" db="EMBL/GenBank/DDBJ databases">
        <authorList>
            <person name="Aksoy S."/>
            <person name="Warren W."/>
            <person name="Wilson R.K."/>
        </authorList>
    </citation>
    <scope>NUCLEOTIDE SEQUENCE [LARGE SCALE GENOMIC DNA]</scope>
    <source>
        <strain evidence="3">IAEA</strain>
    </source>
</reference>
<feature type="compositionally biased region" description="Polar residues" evidence="1">
    <location>
        <begin position="108"/>
        <end position="119"/>
    </location>
</feature>
<evidence type="ECO:0000256" key="1">
    <source>
        <dbReference type="SAM" id="MobiDB-lite"/>
    </source>
</evidence>
<name>A0A1B0BD06_9MUSC</name>
<evidence type="ECO:0000313" key="3">
    <source>
        <dbReference type="Proteomes" id="UP000092460"/>
    </source>
</evidence>
<proteinExistence type="predicted"/>
<keyword evidence="3" id="KW-1185">Reference proteome</keyword>
<dbReference type="AlphaFoldDB" id="A0A1B0BD06"/>
<dbReference type="Proteomes" id="UP000092460">
    <property type="component" value="Unassembled WGS sequence"/>
</dbReference>
<dbReference type="EMBL" id="JXJN01012220">
    <property type="status" value="NOT_ANNOTATED_CDS"/>
    <property type="molecule type" value="Genomic_DNA"/>
</dbReference>
<feature type="compositionally biased region" description="Basic and acidic residues" evidence="1">
    <location>
        <begin position="76"/>
        <end position="90"/>
    </location>
</feature>
<accession>A0A1B0BD06</accession>
<dbReference type="EnsemblMetazoa" id="GPPI026141-RA">
    <property type="protein sequence ID" value="GPPI026141-PA"/>
    <property type="gene ID" value="GPPI026141"/>
</dbReference>
<dbReference type="Gene3D" id="4.10.95.10">
    <property type="entry name" value="Cytochrome c oxidase, subunit VIa"/>
    <property type="match status" value="1"/>
</dbReference>
<evidence type="ECO:0000313" key="2">
    <source>
        <dbReference type="EnsemblMetazoa" id="GPPI026141-PA"/>
    </source>
</evidence>
<reference evidence="2" key="2">
    <citation type="submission" date="2020-05" db="UniProtKB">
        <authorList>
            <consortium name="EnsemblMetazoa"/>
        </authorList>
    </citation>
    <scope>IDENTIFICATION</scope>
    <source>
        <strain evidence="2">IAEA</strain>
    </source>
</reference>
<dbReference type="InterPro" id="IPR036418">
    <property type="entry name" value="Cyt_c_oxidase_su6a_sf"/>
</dbReference>
<feature type="region of interest" description="Disordered" evidence="1">
    <location>
        <begin position="46"/>
        <end position="147"/>
    </location>
</feature>
<feature type="compositionally biased region" description="Acidic residues" evidence="1">
    <location>
        <begin position="226"/>
        <end position="241"/>
    </location>
</feature>
<dbReference type="STRING" id="67801.A0A1B0BD06"/>